<dbReference type="GO" id="GO:0005737">
    <property type="term" value="C:cytoplasm"/>
    <property type="evidence" value="ECO:0007669"/>
    <property type="project" value="UniProtKB-SubCell"/>
</dbReference>
<evidence type="ECO:0000256" key="17">
    <source>
        <dbReference type="SAM" id="MobiDB-lite"/>
    </source>
</evidence>
<dbReference type="InterPro" id="IPR035865">
    <property type="entry name" value="SOCS6_SH2"/>
</dbReference>
<dbReference type="AlphaFoldDB" id="C3YCZ8"/>
<feature type="compositionally biased region" description="Basic and acidic residues" evidence="17">
    <location>
        <begin position="165"/>
        <end position="177"/>
    </location>
</feature>
<evidence type="ECO:0000259" key="19">
    <source>
        <dbReference type="PROSITE" id="PS50225"/>
    </source>
</evidence>
<evidence type="ECO:0000256" key="8">
    <source>
        <dbReference type="ARBA" id="ARBA00022700"/>
    </source>
</evidence>
<feature type="compositionally biased region" description="Low complexity" evidence="17">
    <location>
        <begin position="202"/>
        <end position="216"/>
    </location>
</feature>
<evidence type="ECO:0000259" key="18">
    <source>
        <dbReference type="PROSITE" id="PS50001"/>
    </source>
</evidence>
<feature type="compositionally biased region" description="Basic and acidic residues" evidence="17">
    <location>
        <begin position="186"/>
        <end position="201"/>
    </location>
</feature>
<organism>
    <name type="scientific">Branchiostoma floridae</name>
    <name type="common">Florida lancelet</name>
    <name type="synonym">Amphioxus</name>
    <dbReference type="NCBI Taxonomy" id="7739"/>
    <lineage>
        <taxon>Eukaryota</taxon>
        <taxon>Metazoa</taxon>
        <taxon>Chordata</taxon>
        <taxon>Cephalochordata</taxon>
        <taxon>Leptocardii</taxon>
        <taxon>Amphioxiformes</taxon>
        <taxon>Branchiostomatidae</taxon>
        <taxon>Branchiostoma</taxon>
    </lineage>
</organism>
<dbReference type="STRING" id="7739.C3YCZ8"/>
<dbReference type="Pfam" id="PF07525">
    <property type="entry name" value="SOCS_box"/>
    <property type="match status" value="1"/>
</dbReference>
<keyword evidence="7" id="KW-0341">Growth regulation</keyword>
<dbReference type="InterPro" id="IPR001496">
    <property type="entry name" value="SOCS_box"/>
</dbReference>
<keyword evidence="11" id="KW-0472">Membrane</keyword>
<comment type="pathway">
    <text evidence="4">Protein modification; protein ubiquitination.</text>
</comment>
<evidence type="ECO:0000256" key="7">
    <source>
        <dbReference type="ARBA" id="ARBA00022604"/>
    </source>
</evidence>
<accession>C3YCZ8</accession>
<evidence type="ECO:0000313" key="20">
    <source>
        <dbReference type="EMBL" id="EEN61949.1"/>
    </source>
</evidence>
<dbReference type="GO" id="GO:0005634">
    <property type="term" value="C:nucleus"/>
    <property type="evidence" value="ECO:0007669"/>
    <property type="project" value="UniProtKB-SubCell"/>
</dbReference>
<comment type="function">
    <text evidence="13">Substrate-recognition component of a cullin-5-RING E3 ubiquitin-protein ligase complex (ECS complex, also named CRL5 complex), which mediates the ubiquitination and subsequent proteasomal degradation of target proteins, such as DAB1 and IRS1. Specifically recognizes and binds phosphorylated proteins via its SH2 domain, promoting their ubiquitination. The ECS(SOCS7) complex acts as a key regulator of reelin signaling by mediating ubiquitination and degradation of phosphorylated DAB1 in the cortical plate of the developing cerebral cortex, thereby regulating neuron positioning during cortex development. Functions in insulin signaling and glucose homeostasis through IRS1 ubiquitination and subsequent proteasomal degradation. Also inhibits prolactin, growth hormone and leptin signaling by preventing STAT3 and STAT5 activation, sequestering them in the cytoplasm and reducing their binding to DNA.</text>
</comment>
<feature type="compositionally biased region" description="Acidic residues" evidence="17">
    <location>
        <begin position="103"/>
        <end position="114"/>
    </location>
</feature>
<feature type="domain" description="SOCS box" evidence="19">
    <location>
        <begin position="447"/>
        <end position="496"/>
    </location>
</feature>
<reference evidence="20" key="1">
    <citation type="journal article" date="2008" name="Nature">
        <title>The amphioxus genome and the evolution of the chordate karyotype.</title>
        <authorList>
            <consortium name="US DOE Joint Genome Institute (JGI-PGF)"/>
            <person name="Putnam N.H."/>
            <person name="Butts T."/>
            <person name="Ferrier D.E.K."/>
            <person name="Furlong R.F."/>
            <person name="Hellsten U."/>
            <person name="Kawashima T."/>
            <person name="Robinson-Rechavi M."/>
            <person name="Shoguchi E."/>
            <person name="Terry A."/>
            <person name="Yu J.-K."/>
            <person name="Benito-Gutierrez E.L."/>
            <person name="Dubchak I."/>
            <person name="Garcia-Fernandez J."/>
            <person name="Gibson-Brown J.J."/>
            <person name="Grigoriev I.V."/>
            <person name="Horton A.C."/>
            <person name="de Jong P.J."/>
            <person name="Jurka J."/>
            <person name="Kapitonov V.V."/>
            <person name="Kohara Y."/>
            <person name="Kuroki Y."/>
            <person name="Lindquist E."/>
            <person name="Lucas S."/>
            <person name="Osoegawa K."/>
            <person name="Pennacchio L.A."/>
            <person name="Salamov A.A."/>
            <person name="Satou Y."/>
            <person name="Sauka-Spengler T."/>
            <person name="Schmutz J."/>
            <person name="Shin-I T."/>
            <person name="Toyoda A."/>
            <person name="Bronner-Fraser M."/>
            <person name="Fujiyama A."/>
            <person name="Holland L.Z."/>
            <person name="Holland P.W.H."/>
            <person name="Satoh N."/>
            <person name="Rokhsar D.S."/>
        </authorList>
    </citation>
    <scope>NUCLEOTIDE SEQUENCE [LARGE SCALE GENOMIC DNA]</scope>
    <source>
        <strain evidence="20">S238N-H82</strain>
        <tissue evidence="20">Testes</tissue>
    </source>
</reference>
<evidence type="ECO:0000256" key="10">
    <source>
        <dbReference type="ARBA" id="ARBA00022999"/>
    </source>
</evidence>
<dbReference type="InParanoid" id="C3YCZ8"/>
<feature type="compositionally biased region" description="Basic residues" evidence="17">
    <location>
        <begin position="1"/>
        <end position="17"/>
    </location>
</feature>
<feature type="domain" description="SH2" evidence="18">
    <location>
        <begin position="345"/>
        <end position="452"/>
    </location>
</feature>
<dbReference type="PANTHER" id="PTHR10155">
    <property type="entry name" value="PHOSPHATIDYLINOSITOL 3-KINASE REGULATORY SUBUNIT"/>
    <property type="match status" value="1"/>
</dbReference>
<evidence type="ECO:0000256" key="13">
    <source>
        <dbReference type="ARBA" id="ARBA00059017"/>
    </source>
</evidence>
<dbReference type="PRINTS" id="PR00401">
    <property type="entry name" value="SH2DOMAIN"/>
</dbReference>
<feature type="compositionally biased region" description="Polar residues" evidence="17">
    <location>
        <begin position="288"/>
        <end position="304"/>
    </location>
</feature>
<dbReference type="CDD" id="cd10387">
    <property type="entry name" value="SH2_SOCS6"/>
    <property type="match status" value="1"/>
</dbReference>
<evidence type="ECO:0000256" key="4">
    <source>
        <dbReference type="ARBA" id="ARBA00004906"/>
    </source>
</evidence>
<evidence type="ECO:0000256" key="16">
    <source>
        <dbReference type="PROSITE-ProRule" id="PRU00191"/>
    </source>
</evidence>
<name>C3YCZ8_BRAFL</name>
<comment type="subcellular location">
    <subcellularLocation>
        <location evidence="2">Cell membrane</location>
        <topology evidence="2">Peripheral membrane protein</topology>
        <orientation evidence="2">Cytoplasmic side</orientation>
    </subcellularLocation>
    <subcellularLocation>
        <location evidence="3">Cytoplasm</location>
    </subcellularLocation>
    <subcellularLocation>
        <location evidence="1">Nucleus</location>
    </subcellularLocation>
</comment>
<keyword evidence="12" id="KW-0539">Nucleus</keyword>
<dbReference type="FunFam" id="1.10.750.20:FF:000002">
    <property type="entry name" value="Suppressor of cytokine signaling 2"/>
    <property type="match status" value="1"/>
</dbReference>
<dbReference type="FunFam" id="3.30.505.10:FF:000029">
    <property type="entry name" value="Suppressor of cytokine signaling 7"/>
    <property type="match status" value="1"/>
</dbReference>
<dbReference type="GO" id="GO:0035556">
    <property type="term" value="P:intracellular signal transduction"/>
    <property type="evidence" value="ECO:0007669"/>
    <property type="project" value="InterPro"/>
</dbReference>
<evidence type="ECO:0000256" key="15">
    <source>
        <dbReference type="ARBA" id="ARBA00070642"/>
    </source>
</evidence>
<feature type="compositionally biased region" description="Basic residues" evidence="17">
    <location>
        <begin position="119"/>
        <end position="130"/>
    </location>
</feature>
<dbReference type="GO" id="GO:0016567">
    <property type="term" value="P:protein ubiquitination"/>
    <property type="evidence" value="ECO:0007669"/>
    <property type="project" value="UniProtKB-UniPathway"/>
</dbReference>
<dbReference type="InterPro" id="IPR036860">
    <property type="entry name" value="SH2_dom_sf"/>
</dbReference>
<keyword evidence="5" id="KW-1003">Cell membrane</keyword>
<evidence type="ECO:0000256" key="5">
    <source>
        <dbReference type="ARBA" id="ARBA00022475"/>
    </source>
</evidence>
<dbReference type="EMBL" id="GG666502">
    <property type="protein sequence ID" value="EEN61949.1"/>
    <property type="molecule type" value="Genomic_DNA"/>
</dbReference>
<keyword evidence="10 16" id="KW-0727">SH2 domain</keyword>
<dbReference type="SUPFAM" id="SSF158235">
    <property type="entry name" value="SOCS box-like"/>
    <property type="match status" value="1"/>
</dbReference>
<dbReference type="InterPro" id="IPR036036">
    <property type="entry name" value="SOCS_box-like_dom_sf"/>
</dbReference>
<sequence>MKRLTLKNLKRSLHHQSKQGGGEGGEGIEEAYNSDSETACREEDSDESAEVPGRRLRRAGTLPYPSRRRREREGFMSTIRHRLKIGKGSQDQQNTTEEVKDEEREDAEVVEEETVTPRRPTRSKSMRVRKKESATTVALRPANSEENLSQRKDSQYWTRKLHEKNRKDLPPAPHDGDENGEITMDICHKKVERKDSSDSRSSKSSKSRNSPFSVSSINCTQEKPISSEKSRLKALRSFLTLPRRGSKKKGSKEKEEPDSPDTISSNGVSPRALPPCPSLTESHDIFNGASSTVPRPRNGNNGSSYEPYDDEDNERKIASYEQVGGRTHVNHSLTEELRKLVRHGWYWGPISRAEAEEKLAHLSNGSFLVRDSSDDRYLLSLSFRSYDRTFHTRIEHCNGIFSFYSQVESEGHKSIVDLIEHSMRESQSAVFCYSRSRTPGAPSFPVRLTNPVSRFTQVRTLQYLCRFVIRQYTRIDHIQLLPLPTKIREYLQECHY</sequence>
<dbReference type="GO" id="GO:0005886">
    <property type="term" value="C:plasma membrane"/>
    <property type="evidence" value="ECO:0007669"/>
    <property type="project" value="UniProtKB-SubCell"/>
</dbReference>
<evidence type="ECO:0000256" key="2">
    <source>
        <dbReference type="ARBA" id="ARBA00004413"/>
    </source>
</evidence>
<comment type="subunit">
    <text evidence="14">Substrate-recognition component of the ECS(SOCS7) complex, composed of SOCS7, CUL5, ELOB, ELOC and RNF7/RBX2. Interacts, via the third proline-rich region, with the second SH3 domain of the adapter protein NCK1. Also interacts with GRB2, INSR, PLCG1, SORBS3/vinexin, and phosphorylated STAT3 and STAT5. Interacts with SEPT6. Interacts with phosphorylated IRS4 and PIK3R1.</text>
</comment>
<dbReference type="InterPro" id="IPR000980">
    <property type="entry name" value="SH2"/>
</dbReference>
<keyword evidence="9" id="KW-0833">Ubl conjugation pathway</keyword>
<dbReference type="PANTHER" id="PTHR10155:SF32">
    <property type="entry name" value="LP02169P"/>
    <property type="match status" value="1"/>
</dbReference>
<dbReference type="SMART" id="SM00969">
    <property type="entry name" value="SOCS_box"/>
    <property type="match status" value="1"/>
</dbReference>
<feature type="region of interest" description="Disordered" evidence="17">
    <location>
        <begin position="1"/>
        <end position="313"/>
    </location>
</feature>
<dbReference type="Gene3D" id="3.30.505.10">
    <property type="entry name" value="SH2 domain"/>
    <property type="match status" value="1"/>
</dbReference>
<dbReference type="UniPathway" id="UPA00143"/>
<gene>
    <name evidence="20" type="ORF">BRAFLDRAFT_87384</name>
</gene>
<evidence type="ECO:0000256" key="11">
    <source>
        <dbReference type="ARBA" id="ARBA00023136"/>
    </source>
</evidence>
<evidence type="ECO:0000256" key="3">
    <source>
        <dbReference type="ARBA" id="ARBA00004496"/>
    </source>
</evidence>
<dbReference type="eggNOG" id="KOG4566">
    <property type="taxonomic scope" value="Eukaryota"/>
</dbReference>
<dbReference type="SUPFAM" id="SSF55550">
    <property type="entry name" value="SH2 domain"/>
    <property type="match status" value="1"/>
</dbReference>
<evidence type="ECO:0000256" key="6">
    <source>
        <dbReference type="ARBA" id="ARBA00022490"/>
    </source>
</evidence>
<dbReference type="SMART" id="SM00253">
    <property type="entry name" value="SOCS"/>
    <property type="match status" value="1"/>
</dbReference>
<evidence type="ECO:0000256" key="12">
    <source>
        <dbReference type="ARBA" id="ARBA00023242"/>
    </source>
</evidence>
<evidence type="ECO:0000256" key="1">
    <source>
        <dbReference type="ARBA" id="ARBA00004123"/>
    </source>
</evidence>
<keyword evidence="8" id="KW-0734">Signal transduction inhibitor</keyword>
<dbReference type="SMART" id="SM00252">
    <property type="entry name" value="SH2"/>
    <property type="match status" value="1"/>
</dbReference>
<dbReference type="PROSITE" id="PS50225">
    <property type="entry name" value="SOCS"/>
    <property type="match status" value="1"/>
</dbReference>
<dbReference type="GO" id="GO:0009968">
    <property type="term" value="P:negative regulation of signal transduction"/>
    <property type="evidence" value="ECO:0007669"/>
    <property type="project" value="UniProtKB-KW"/>
</dbReference>
<protein>
    <recommendedName>
        <fullName evidence="15">Suppressor of cytokine signaling 7</fullName>
    </recommendedName>
</protein>
<dbReference type="PROSITE" id="PS50001">
    <property type="entry name" value="SH2"/>
    <property type="match status" value="1"/>
</dbReference>
<evidence type="ECO:0000256" key="14">
    <source>
        <dbReference type="ARBA" id="ARBA00062788"/>
    </source>
</evidence>
<keyword evidence="6" id="KW-0963">Cytoplasm</keyword>
<dbReference type="Pfam" id="PF00017">
    <property type="entry name" value="SH2"/>
    <property type="match status" value="1"/>
</dbReference>
<proteinExistence type="predicted"/>
<evidence type="ECO:0000256" key="9">
    <source>
        <dbReference type="ARBA" id="ARBA00022786"/>
    </source>
</evidence>